<dbReference type="Proteomes" id="UP000044806">
    <property type="component" value="Unassembled WGS sequence"/>
</dbReference>
<protein>
    <submittedName>
        <fullName evidence="1">Uncharacterized protein</fullName>
    </submittedName>
</protein>
<name>A0A655R7Z2_VIBCL</name>
<proteinExistence type="predicted"/>
<accession>A0A655R7Z2</accession>
<evidence type="ECO:0000313" key="2">
    <source>
        <dbReference type="Proteomes" id="UP000044806"/>
    </source>
</evidence>
<sequence>MSLVLIVHLITEGFSLGIKNHRHAIRSELAHHAANHVYHTIDGVGWDFTITHGARVSMKCAIKVRGAVDQNQWIVRYMSHRRIIQT</sequence>
<gene>
    <name evidence="1" type="ORF">ERS013165_02771</name>
</gene>
<dbReference type="AlphaFoldDB" id="A0A655R7Z2"/>
<organism evidence="1 2">
    <name type="scientific">Vibrio cholerae</name>
    <dbReference type="NCBI Taxonomy" id="666"/>
    <lineage>
        <taxon>Bacteria</taxon>
        <taxon>Pseudomonadati</taxon>
        <taxon>Pseudomonadota</taxon>
        <taxon>Gammaproteobacteria</taxon>
        <taxon>Vibrionales</taxon>
        <taxon>Vibrionaceae</taxon>
        <taxon>Vibrio</taxon>
    </lineage>
</organism>
<reference evidence="1 2" key="1">
    <citation type="submission" date="2015-07" db="EMBL/GenBank/DDBJ databases">
        <authorList>
            <consortium name="Pathogen Informatics"/>
        </authorList>
    </citation>
    <scope>NUCLEOTIDE SEQUENCE [LARGE SCALE GENOMIC DNA]</scope>
    <source>
        <strain evidence="1 2">A51</strain>
    </source>
</reference>
<evidence type="ECO:0000313" key="1">
    <source>
        <dbReference type="EMBL" id="CSA91581.1"/>
    </source>
</evidence>
<dbReference type="EMBL" id="CWOW01000015">
    <property type="protein sequence ID" value="CSA91581.1"/>
    <property type="molecule type" value="Genomic_DNA"/>
</dbReference>